<evidence type="ECO:0000313" key="2">
    <source>
        <dbReference type="EMBL" id="CAG6678768.1"/>
    </source>
</evidence>
<feature type="chain" id="PRO_5034736260" evidence="1">
    <location>
        <begin position="27"/>
        <end position="121"/>
    </location>
</feature>
<evidence type="ECO:0000256" key="1">
    <source>
        <dbReference type="SAM" id="SignalP"/>
    </source>
</evidence>
<dbReference type="EMBL" id="HBUF01247007">
    <property type="protein sequence ID" value="CAG6678768.1"/>
    <property type="molecule type" value="Transcribed_RNA"/>
</dbReference>
<organism evidence="2">
    <name type="scientific">Cacopsylla melanoneura</name>
    <dbReference type="NCBI Taxonomy" id="428564"/>
    <lineage>
        <taxon>Eukaryota</taxon>
        <taxon>Metazoa</taxon>
        <taxon>Ecdysozoa</taxon>
        <taxon>Arthropoda</taxon>
        <taxon>Hexapoda</taxon>
        <taxon>Insecta</taxon>
        <taxon>Pterygota</taxon>
        <taxon>Neoptera</taxon>
        <taxon>Paraneoptera</taxon>
        <taxon>Hemiptera</taxon>
        <taxon>Sternorrhyncha</taxon>
        <taxon>Psylloidea</taxon>
        <taxon>Psyllidae</taxon>
        <taxon>Psyllinae</taxon>
        <taxon>Cacopsylla</taxon>
    </lineage>
</organism>
<protein>
    <submittedName>
        <fullName evidence="2">Uncharacterized protein</fullName>
    </submittedName>
</protein>
<feature type="signal peptide" evidence="1">
    <location>
        <begin position="1"/>
        <end position="26"/>
    </location>
</feature>
<name>A0A8D8X1B4_9HEMI</name>
<sequence length="121" mass="13340">MIPSSHSIRSIWIPTIILIGLKLGQRQQHPPNPPDQAQPLWTHTKSLNMSTFDLPCSQSTSPNSTPNITTSGFTVSSAKNVSRANTNWKCIKISTTWISSVLVVRRIPVQNGMTGCMIRTV</sequence>
<proteinExistence type="predicted"/>
<keyword evidence="1" id="KW-0732">Signal</keyword>
<dbReference type="AlphaFoldDB" id="A0A8D8X1B4"/>
<accession>A0A8D8X1B4</accession>
<reference evidence="2" key="1">
    <citation type="submission" date="2021-05" db="EMBL/GenBank/DDBJ databases">
        <authorList>
            <person name="Alioto T."/>
            <person name="Alioto T."/>
            <person name="Gomez Garrido J."/>
        </authorList>
    </citation>
    <scope>NUCLEOTIDE SEQUENCE</scope>
</reference>